<dbReference type="Gene3D" id="1.25.10.10">
    <property type="entry name" value="Leucine-rich Repeat Variant"/>
    <property type="match status" value="1"/>
</dbReference>
<keyword evidence="9" id="KW-1185">Reference proteome</keyword>
<keyword evidence="8" id="KW-0378">Hydrolase</keyword>
<dbReference type="PANTHER" id="PTHR12756">
    <property type="entry name" value="CYTOSOLIC CARBOXYPEPTIDASE"/>
    <property type="match status" value="1"/>
</dbReference>
<dbReference type="SUPFAM" id="SSF48371">
    <property type="entry name" value="ARM repeat"/>
    <property type="match status" value="1"/>
</dbReference>
<evidence type="ECO:0000259" key="7">
    <source>
        <dbReference type="PROSITE" id="PS52035"/>
    </source>
</evidence>
<dbReference type="Gene3D" id="3.40.630.10">
    <property type="entry name" value="Zn peptidases"/>
    <property type="match status" value="1"/>
</dbReference>
<keyword evidence="8" id="KW-0121">Carboxypeptidase</keyword>
<dbReference type="Proteomes" id="UP001212841">
    <property type="component" value="Unassembled WGS sequence"/>
</dbReference>
<dbReference type="GO" id="GO:0004181">
    <property type="term" value="F:metallocarboxypeptidase activity"/>
    <property type="evidence" value="ECO:0007669"/>
    <property type="project" value="InterPro"/>
</dbReference>
<dbReference type="PANTHER" id="PTHR12756:SF11">
    <property type="entry name" value="CYTOSOLIC CARBOXYPEPTIDASE 1"/>
    <property type="match status" value="1"/>
</dbReference>
<feature type="region of interest" description="Disordered" evidence="6">
    <location>
        <begin position="150"/>
        <end position="169"/>
    </location>
</feature>
<evidence type="ECO:0000256" key="2">
    <source>
        <dbReference type="ARBA" id="ARBA00005988"/>
    </source>
</evidence>
<evidence type="ECO:0000313" key="8">
    <source>
        <dbReference type="EMBL" id="KAJ3049002.1"/>
    </source>
</evidence>
<feature type="region of interest" description="Disordered" evidence="6">
    <location>
        <begin position="74"/>
        <end position="115"/>
    </location>
</feature>
<feature type="domain" description="Peptidase M14" evidence="7">
    <location>
        <begin position="742"/>
        <end position="881"/>
    </location>
</feature>
<gene>
    <name evidence="8" type="primary">AGBL1</name>
    <name evidence="8" type="ORF">HK097_009990</name>
</gene>
<feature type="compositionally biased region" description="Pro residues" evidence="6">
    <location>
        <begin position="47"/>
        <end position="59"/>
    </location>
</feature>
<dbReference type="InterPro" id="IPR016024">
    <property type="entry name" value="ARM-type_fold"/>
</dbReference>
<dbReference type="EC" id="3.4.17.24" evidence="4"/>
<accession>A0AAD5X025</accession>
<keyword evidence="8" id="KW-0645">Protease</keyword>
<evidence type="ECO:0000256" key="5">
    <source>
        <dbReference type="PROSITE-ProRule" id="PRU01379"/>
    </source>
</evidence>
<dbReference type="Pfam" id="PF25571">
    <property type="entry name" value="TPR_CCP1_N"/>
    <property type="match status" value="1"/>
</dbReference>
<comment type="cofactor">
    <cofactor evidence="1">
        <name>Zn(2+)</name>
        <dbReference type="ChEBI" id="CHEBI:29105"/>
    </cofactor>
</comment>
<dbReference type="SUPFAM" id="SSF53187">
    <property type="entry name" value="Zn-dependent exopeptidases"/>
    <property type="match status" value="1"/>
</dbReference>
<sequence>MVKKSTSTKRQKKAKSVPNLFTQTSNTIDASPSKLSPRRGTSSTLAPLPPSFTPGPPQFPVLRILEKLAELIPSATAPSSSSPASSTSSTISRTASEASGTVSESSVSISRRSSDAVETLTTRLETVSVKGSGQGLPLSGSYPLGSIPSNKNVAVEKSDESGSGADKGGVPAELRRKVVKLCLDLKRVVEKEGIWMSADSHVQKILFSKTSPNITILLKYIKLIPDPDLTTITSSILLRLCTSAECAASNLSYLAKKNLSGLLLAGLRDHWNPTVGSNEAVVDGSVRNGFVGVPSGVQRMDDVLVAVFEILMRLGKHENNVITISKGGIIGIIAEMLRPSVPGQLPVGKPEVLMDLLSVLAKSKTALDEIMRSVGIAHLLSIVKTPHSGESIQRSSLRLIKAIVESEKGRKAFAANDGLTILTNALHSVIEAAESGNTTIPTSPTSVPSLLVSVLRTATPIIDLPFQCRYIDRTFPLADLPETTSDHPTHEASADLRETEDAEMGHLRGLCPELRVGEEGWEDGGEGAGGGIGGKSIEIRHVQRMAPDGRHFVCLPKCPGEVEPMLRKSANITRKLVFDQMQRLLRPAIVENMLVYDVMDDSVAAQTKNGILLFDSRFESGNLQMAIKVSENEYDLLLQTDINAGRGRHNQWFNFTIQRAKSNTPYRLNIINMSKPQSQFNFGMQPVVYSRRDGVWRRMGEAINYYKNRYLKPGTTNSVHATLSCTLTFPNDDDTYQVAYHYPYTFSDLQRQLFYIGNTPNIDQICRRHSLVKTVGGNDCPLLTITDFDPGTFEAYPMNERKYVFLSARVHPGESNSSHIMNGVINDLLSFDPGAVDLRRKCVFKIVPMLNPDGVVNGSGDRPKSTMAIAMSAAGANDLVD</sequence>
<reference evidence="8" key="1">
    <citation type="submission" date="2020-05" db="EMBL/GenBank/DDBJ databases">
        <title>Phylogenomic resolution of chytrid fungi.</title>
        <authorList>
            <person name="Stajich J.E."/>
            <person name="Amses K."/>
            <person name="Simmons R."/>
            <person name="Seto K."/>
            <person name="Myers J."/>
            <person name="Bonds A."/>
            <person name="Quandt C.A."/>
            <person name="Barry K."/>
            <person name="Liu P."/>
            <person name="Grigoriev I."/>
            <person name="Longcore J.E."/>
            <person name="James T.Y."/>
        </authorList>
    </citation>
    <scope>NUCLEOTIDE SEQUENCE</scope>
    <source>
        <strain evidence="8">JEL0318</strain>
    </source>
</reference>
<feature type="compositionally biased region" description="Basic residues" evidence="6">
    <location>
        <begin position="1"/>
        <end position="15"/>
    </location>
</feature>
<comment type="caution">
    <text evidence="8">The sequence shown here is derived from an EMBL/GenBank/DDBJ whole genome shotgun (WGS) entry which is preliminary data.</text>
</comment>
<dbReference type="GO" id="GO:0008270">
    <property type="term" value="F:zinc ion binding"/>
    <property type="evidence" value="ECO:0007669"/>
    <property type="project" value="InterPro"/>
</dbReference>
<feature type="compositionally biased region" description="Polar residues" evidence="6">
    <location>
        <begin position="19"/>
        <end position="45"/>
    </location>
</feature>
<proteinExistence type="inferred from homology"/>
<comment type="caution">
    <text evidence="5">Lacks conserved residue(s) required for the propagation of feature annotation.</text>
</comment>
<evidence type="ECO:0000313" key="9">
    <source>
        <dbReference type="Proteomes" id="UP001212841"/>
    </source>
</evidence>
<dbReference type="EMBL" id="JADGJD010000706">
    <property type="protein sequence ID" value="KAJ3049002.1"/>
    <property type="molecule type" value="Genomic_DNA"/>
</dbReference>
<feature type="compositionally biased region" description="Low complexity" evidence="6">
    <location>
        <begin position="74"/>
        <end position="111"/>
    </location>
</feature>
<dbReference type="Gene3D" id="2.60.40.3120">
    <property type="match status" value="1"/>
</dbReference>
<dbReference type="InterPro" id="IPR050821">
    <property type="entry name" value="Cytosolic_carboxypeptidase"/>
</dbReference>
<dbReference type="InterPro" id="IPR011989">
    <property type="entry name" value="ARM-like"/>
</dbReference>
<dbReference type="InterPro" id="IPR040626">
    <property type="entry name" value="Pepdidase_M14_N"/>
</dbReference>
<evidence type="ECO:0000256" key="6">
    <source>
        <dbReference type="SAM" id="MobiDB-lite"/>
    </source>
</evidence>
<evidence type="ECO:0000256" key="3">
    <source>
        <dbReference type="ARBA" id="ARBA00024524"/>
    </source>
</evidence>
<dbReference type="GO" id="GO:0006508">
    <property type="term" value="P:proteolysis"/>
    <property type="evidence" value="ECO:0007669"/>
    <property type="project" value="InterPro"/>
</dbReference>
<dbReference type="Pfam" id="PF18027">
    <property type="entry name" value="Pepdidase_M14_N"/>
    <property type="match status" value="1"/>
</dbReference>
<protein>
    <recommendedName>
        <fullName evidence="4">tubulin-glutamate carboxypeptidase</fullName>
        <ecNumber evidence="4">3.4.17.24</ecNumber>
    </recommendedName>
</protein>
<comment type="similarity">
    <text evidence="2 5">Belongs to the peptidase M14 family.</text>
</comment>
<comment type="catalytic activity">
    <reaction evidence="3">
        <text>C-terminal L-alpha-aminoacyl-L-glutamyl-L-glutamyl-[tubulin] + H2O = C-terminal L-alpha-aminoacyl-L-glutamyl-[tubulin] + L-glutamate</text>
        <dbReference type="Rhea" id="RHEA:63792"/>
        <dbReference type="Rhea" id="RHEA-COMP:16435"/>
        <dbReference type="Rhea" id="RHEA-COMP:16436"/>
        <dbReference type="ChEBI" id="CHEBI:15377"/>
        <dbReference type="ChEBI" id="CHEBI:29985"/>
        <dbReference type="ChEBI" id="CHEBI:149555"/>
        <dbReference type="ChEBI" id="CHEBI:149556"/>
        <dbReference type="EC" id="3.4.17.24"/>
    </reaction>
    <physiologicalReaction direction="left-to-right" evidence="3">
        <dbReference type="Rhea" id="RHEA:63793"/>
    </physiologicalReaction>
</comment>
<dbReference type="InterPro" id="IPR000834">
    <property type="entry name" value="Peptidase_M14"/>
</dbReference>
<organism evidence="8 9">
    <name type="scientific">Rhizophlyctis rosea</name>
    <dbReference type="NCBI Taxonomy" id="64517"/>
    <lineage>
        <taxon>Eukaryota</taxon>
        <taxon>Fungi</taxon>
        <taxon>Fungi incertae sedis</taxon>
        <taxon>Chytridiomycota</taxon>
        <taxon>Chytridiomycota incertae sedis</taxon>
        <taxon>Chytridiomycetes</taxon>
        <taxon>Rhizophlyctidales</taxon>
        <taxon>Rhizophlyctidaceae</taxon>
        <taxon>Rhizophlyctis</taxon>
    </lineage>
</organism>
<dbReference type="Pfam" id="PF00246">
    <property type="entry name" value="Peptidase_M14"/>
    <property type="match status" value="1"/>
</dbReference>
<dbReference type="PROSITE" id="PS52035">
    <property type="entry name" value="PEPTIDASE_M14"/>
    <property type="match status" value="1"/>
</dbReference>
<dbReference type="AlphaFoldDB" id="A0AAD5X025"/>
<name>A0AAD5X025_9FUNG</name>
<evidence type="ECO:0000256" key="1">
    <source>
        <dbReference type="ARBA" id="ARBA00001947"/>
    </source>
</evidence>
<evidence type="ECO:0000256" key="4">
    <source>
        <dbReference type="ARBA" id="ARBA00026108"/>
    </source>
</evidence>
<feature type="region of interest" description="Disordered" evidence="6">
    <location>
        <begin position="1"/>
        <end position="59"/>
    </location>
</feature>